<accession>A0AB39QGZ7</accession>
<evidence type="ECO:0000313" key="2">
    <source>
        <dbReference type="EMBL" id="XDQ41587.1"/>
    </source>
</evidence>
<dbReference type="EMBL" id="CP163441">
    <property type="protein sequence ID" value="XDQ41587.1"/>
    <property type="molecule type" value="Genomic_DNA"/>
</dbReference>
<organism evidence="2">
    <name type="scientific">Streptomyces sp. R39</name>
    <dbReference type="NCBI Taxonomy" id="3238631"/>
    <lineage>
        <taxon>Bacteria</taxon>
        <taxon>Bacillati</taxon>
        <taxon>Actinomycetota</taxon>
        <taxon>Actinomycetes</taxon>
        <taxon>Kitasatosporales</taxon>
        <taxon>Streptomycetaceae</taxon>
        <taxon>Streptomyces</taxon>
    </lineage>
</organism>
<dbReference type="AlphaFoldDB" id="A0AB39QGZ7"/>
<feature type="compositionally biased region" description="Basic and acidic residues" evidence="1">
    <location>
        <begin position="96"/>
        <end position="112"/>
    </location>
</feature>
<evidence type="ECO:0000256" key="1">
    <source>
        <dbReference type="SAM" id="MobiDB-lite"/>
    </source>
</evidence>
<feature type="region of interest" description="Disordered" evidence="1">
    <location>
        <begin position="96"/>
        <end position="140"/>
    </location>
</feature>
<sequence length="140" mass="14885">MTNNHARTTPAVEVRSDGAADEETLAYARTKIDTVLSRPGLPAVSGEVRILRAVAHHAGHPWSATADLHIGGRQVVVTVPGEATAAEAVDRLQDRLRRQTDRAAEAWSDGRRTATPPWRGGRPQSHGTDGGTADEGSRPA</sequence>
<dbReference type="RefSeq" id="WP_369221215.1">
    <property type="nucleotide sequence ID" value="NZ_CP163441.1"/>
</dbReference>
<protein>
    <submittedName>
        <fullName evidence="2">Uncharacterized protein</fullName>
    </submittedName>
</protein>
<name>A0AB39QGZ7_9ACTN</name>
<reference evidence="2" key="1">
    <citation type="submission" date="2024-07" db="EMBL/GenBank/DDBJ databases">
        <authorList>
            <person name="Yu S.T."/>
        </authorList>
    </citation>
    <scope>NUCLEOTIDE SEQUENCE</scope>
    <source>
        <strain evidence="2">R39</strain>
    </source>
</reference>
<gene>
    <name evidence="2" type="ORF">AB5J52_04485</name>
</gene>
<proteinExistence type="predicted"/>